<dbReference type="Gene3D" id="3.30.530.20">
    <property type="match status" value="1"/>
</dbReference>
<protein>
    <submittedName>
        <fullName evidence="1">Uncharacterized protein</fullName>
    </submittedName>
</protein>
<keyword evidence="2" id="KW-1185">Reference proteome</keyword>
<organism evidence="1 2">
    <name type="scientific">Blepharisma stoltei</name>
    <dbReference type="NCBI Taxonomy" id="1481888"/>
    <lineage>
        <taxon>Eukaryota</taxon>
        <taxon>Sar</taxon>
        <taxon>Alveolata</taxon>
        <taxon>Ciliophora</taxon>
        <taxon>Postciliodesmatophora</taxon>
        <taxon>Heterotrichea</taxon>
        <taxon>Heterotrichida</taxon>
        <taxon>Blepharismidae</taxon>
        <taxon>Blepharisma</taxon>
    </lineage>
</organism>
<name>A0AAU9J7K8_9CILI</name>
<proteinExistence type="predicted"/>
<dbReference type="InterPro" id="IPR023393">
    <property type="entry name" value="START-like_dom_sf"/>
</dbReference>
<dbReference type="EMBL" id="CAJZBQ010000035">
    <property type="protein sequence ID" value="CAG9324174.1"/>
    <property type="molecule type" value="Genomic_DNA"/>
</dbReference>
<reference evidence="1" key="1">
    <citation type="submission" date="2021-09" db="EMBL/GenBank/DDBJ databases">
        <authorList>
            <consortium name="AG Swart"/>
            <person name="Singh M."/>
            <person name="Singh A."/>
            <person name="Seah K."/>
            <person name="Emmerich C."/>
        </authorList>
    </citation>
    <scope>NUCLEOTIDE SEQUENCE</scope>
    <source>
        <strain evidence="1">ATCC30299</strain>
    </source>
</reference>
<gene>
    <name evidence="1" type="ORF">BSTOLATCC_MIC35194</name>
</gene>
<accession>A0AAU9J7K8</accession>
<comment type="caution">
    <text evidence="1">The sequence shown here is derived from an EMBL/GenBank/DDBJ whole genome shotgun (WGS) entry which is preliminary data.</text>
</comment>
<evidence type="ECO:0000313" key="1">
    <source>
        <dbReference type="EMBL" id="CAG9324174.1"/>
    </source>
</evidence>
<dbReference type="AlphaFoldDB" id="A0AAU9J7K8"/>
<dbReference type="SUPFAM" id="SSF55961">
    <property type="entry name" value="Bet v1-like"/>
    <property type="match status" value="1"/>
</dbReference>
<dbReference type="Proteomes" id="UP001162131">
    <property type="component" value="Unassembled WGS sequence"/>
</dbReference>
<sequence length="96" mass="10950">MILQLSNEAVKAMLEAEKLAADSEGWEEIKLKVKTVKASRRKAAGDLYIVRVEGDMNRPAIEIMKYIKDINRKVEYDDIFESGYIIGILNDEMEIA</sequence>
<evidence type="ECO:0000313" key="2">
    <source>
        <dbReference type="Proteomes" id="UP001162131"/>
    </source>
</evidence>